<keyword evidence="3" id="KW-1185">Reference proteome</keyword>
<evidence type="ECO:0000313" key="2">
    <source>
        <dbReference type="EMBL" id="MFC4718379.1"/>
    </source>
</evidence>
<accession>A0ABV9MTC8</accession>
<feature type="signal peptide" evidence="1">
    <location>
        <begin position="1"/>
        <end position="22"/>
    </location>
</feature>
<organism evidence="2 3">
    <name type="scientific">Enterococcus lemanii</name>
    <dbReference type="NCBI Taxonomy" id="1159752"/>
    <lineage>
        <taxon>Bacteria</taxon>
        <taxon>Bacillati</taxon>
        <taxon>Bacillota</taxon>
        <taxon>Bacilli</taxon>
        <taxon>Lactobacillales</taxon>
        <taxon>Enterococcaceae</taxon>
        <taxon>Enterococcus</taxon>
    </lineage>
</organism>
<comment type="caution">
    <text evidence="2">The sequence shown here is derived from an EMBL/GenBank/DDBJ whole genome shotgun (WGS) entry which is preliminary data.</text>
</comment>
<name>A0ABV9MTC8_9ENTE</name>
<feature type="chain" id="PRO_5046124358" description="DUF2680 domain-containing protein" evidence="1">
    <location>
        <begin position="23"/>
        <end position="112"/>
    </location>
</feature>
<dbReference type="RefSeq" id="WP_204653760.1">
    <property type="nucleotide sequence ID" value="NZ_JAFBFD010000013.1"/>
</dbReference>
<reference evidence="3" key="1">
    <citation type="journal article" date="2019" name="Int. J. Syst. Evol. Microbiol.">
        <title>The Global Catalogue of Microorganisms (GCM) 10K type strain sequencing project: providing services to taxonomists for standard genome sequencing and annotation.</title>
        <authorList>
            <consortium name="The Broad Institute Genomics Platform"/>
            <consortium name="The Broad Institute Genome Sequencing Center for Infectious Disease"/>
            <person name="Wu L."/>
            <person name="Ma J."/>
        </authorList>
    </citation>
    <scope>NUCLEOTIDE SEQUENCE [LARGE SCALE GENOMIC DNA]</scope>
    <source>
        <strain evidence="3">CGMCC 1.19032</strain>
    </source>
</reference>
<proteinExistence type="predicted"/>
<keyword evidence="1" id="KW-0732">Signal</keyword>
<protein>
    <recommendedName>
        <fullName evidence="4">DUF2680 domain-containing protein</fullName>
    </recommendedName>
</protein>
<evidence type="ECO:0008006" key="4">
    <source>
        <dbReference type="Google" id="ProtNLM"/>
    </source>
</evidence>
<gene>
    <name evidence="2" type="ORF">ACFO5I_01280</name>
</gene>
<dbReference type="EMBL" id="JBHSGS010000007">
    <property type="protein sequence ID" value="MFC4718379.1"/>
    <property type="molecule type" value="Genomic_DNA"/>
</dbReference>
<evidence type="ECO:0000313" key="3">
    <source>
        <dbReference type="Proteomes" id="UP001595969"/>
    </source>
</evidence>
<dbReference type="Proteomes" id="UP001595969">
    <property type="component" value="Unassembled WGS sequence"/>
</dbReference>
<evidence type="ECO:0000256" key="1">
    <source>
        <dbReference type="SAM" id="SignalP"/>
    </source>
</evidence>
<sequence>MKKIIKWGIGISLIGMSSFFLATTVQASEQIIRQIPSEKSRVATTRSVEFIRKSQLQDQVERGHLTQRQADAMNDWMTQFEEFCHEIAPNQNWRLNYTNMIARHNNHLLTIE</sequence>